<protein>
    <submittedName>
        <fullName evidence="2">Flp family type IVb pilin</fullName>
    </submittedName>
</protein>
<dbReference type="Proteomes" id="UP000299580">
    <property type="component" value="Chromosome"/>
</dbReference>
<evidence type="ECO:0000313" key="2">
    <source>
        <dbReference type="EMBL" id="QCR10257.1"/>
    </source>
</evidence>
<dbReference type="OrthoDB" id="5325135at2"/>
<dbReference type="EMBL" id="CP034035">
    <property type="protein sequence ID" value="QCR10257.1"/>
    <property type="molecule type" value="Genomic_DNA"/>
</dbReference>
<dbReference type="Pfam" id="PF04964">
    <property type="entry name" value="Flp_Fap"/>
    <property type="match status" value="1"/>
</dbReference>
<dbReference type="InterPro" id="IPR007047">
    <property type="entry name" value="Flp_Fap"/>
</dbReference>
<keyword evidence="3" id="KW-1185">Reference proteome</keyword>
<evidence type="ECO:0000313" key="3">
    <source>
        <dbReference type="Proteomes" id="UP000299580"/>
    </source>
</evidence>
<keyword evidence="1" id="KW-1133">Transmembrane helix</keyword>
<organism evidence="2 3">
    <name type="scientific">Brenneria rubrifaciens</name>
    <dbReference type="NCBI Taxonomy" id="55213"/>
    <lineage>
        <taxon>Bacteria</taxon>
        <taxon>Pseudomonadati</taxon>
        <taxon>Pseudomonadota</taxon>
        <taxon>Gammaproteobacteria</taxon>
        <taxon>Enterobacterales</taxon>
        <taxon>Pectobacteriaceae</taxon>
        <taxon>Brenneria</taxon>
    </lineage>
</organism>
<sequence>MRKLFKALQKDERGVSALEYAILAGVIVVVVAAGVGGFKGNIETLFKSADSAIKEAATKSESTTAGKGTGG</sequence>
<reference evidence="2 3" key="1">
    <citation type="submission" date="2018-11" db="EMBL/GenBank/DDBJ databases">
        <title>Genome sequences of Brenneria nigrifluens and Brenneria rubrifaciens.</title>
        <authorList>
            <person name="Poret-Peterson A.T."/>
            <person name="McClean A.E."/>
            <person name="Kluepfel D.A."/>
        </authorList>
    </citation>
    <scope>NUCLEOTIDE SEQUENCE [LARGE SCALE GENOMIC DNA]</scope>
    <source>
        <strain evidence="2 3">6D370</strain>
    </source>
</reference>
<dbReference type="AlphaFoldDB" id="A0A4P8QST1"/>
<accession>A0A4P8QST1</accession>
<evidence type="ECO:0000256" key="1">
    <source>
        <dbReference type="SAM" id="Phobius"/>
    </source>
</evidence>
<proteinExistence type="predicted"/>
<name>A0A4P8QST1_9GAMM</name>
<keyword evidence="1" id="KW-0812">Transmembrane</keyword>
<feature type="transmembrane region" description="Helical" evidence="1">
    <location>
        <begin position="20"/>
        <end position="38"/>
    </location>
</feature>
<gene>
    <name evidence="2" type="ORF">EH207_02970</name>
</gene>
<keyword evidence="1" id="KW-0472">Membrane</keyword>
<dbReference type="KEGG" id="brb:EH207_02970"/>